<evidence type="ECO:0000313" key="4">
    <source>
        <dbReference type="EMBL" id="KLO09136.1"/>
    </source>
</evidence>
<evidence type="ECO:0000313" key="5">
    <source>
        <dbReference type="Proteomes" id="UP000053477"/>
    </source>
</evidence>
<name>A0A0H2RWE7_9AGAM</name>
<reference evidence="4 5" key="1">
    <citation type="submission" date="2015-04" db="EMBL/GenBank/DDBJ databases">
        <title>Complete genome sequence of Schizopora paradoxa KUC8140, a cosmopolitan wood degrader in East Asia.</title>
        <authorList>
            <consortium name="DOE Joint Genome Institute"/>
            <person name="Min B."/>
            <person name="Park H."/>
            <person name="Jang Y."/>
            <person name="Kim J.-J."/>
            <person name="Kim K.H."/>
            <person name="Pangilinan J."/>
            <person name="Lipzen A."/>
            <person name="Riley R."/>
            <person name="Grigoriev I.V."/>
            <person name="Spatafora J.W."/>
            <person name="Choi I.-G."/>
        </authorList>
    </citation>
    <scope>NUCLEOTIDE SEQUENCE [LARGE SCALE GENOMIC DNA]</scope>
    <source>
        <strain evidence="4 5">KUC8140</strain>
    </source>
</reference>
<gene>
    <name evidence="4" type="ORF">SCHPADRAFT_834370</name>
</gene>
<evidence type="ECO:0000256" key="1">
    <source>
        <dbReference type="ARBA" id="ARBA00001968"/>
    </source>
</evidence>
<dbReference type="OrthoDB" id="5945905at2759"/>
<dbReference type="InParanoid" id="A0A0H2RWE7"/>
<dbReference type="AlphaFoldDB" id="A0A0H2RWE7"/>
<comment type="cofactor">
    <cofactor evidence="1">
        <name>a divalent metal cation</name>
        <dbReference type="ChEBI" id="CHEBI:60240"/>
    </cofactor>
</comment>
<evidence type="ECO:0000256" key="2">
    <source>
        <dbReference type="ARBA" id="ARBA00022723"/>
    </source>
</evidence>
<keyword evidence="2" id="KW-0479">Metal-binding</keyword>
<keyword evidence="5" id="KW-1185">Reference proteome</keyword>
<feature type="domain" description="DDE Tnp4" evidence="3">
    <location>
        <begin position="192"/>
        <end position="336"/>
    </location>
</feature>
<dbReference type="EMBL" id="KQ086065">
    <property type="protein sequence ID" value="KLO09136.1"/>
    <property type="molecule type" value="Genomic_DNA"/>
</dbReference>
<dbReference type="PANTHER" id="PTHR34615">
    <property type="entry name" value="PX DOMAIN-CONTAINING PROTEIN"/>
    <property type="match status" value="1"/>
</dbReference>
<evidence type="ECO:0000259" key="3">
    <source>
        <dbReference type="Pfam" id="PF13359"/>
    </source>
</evidence>
<dbReference type="Proteomes" id="UP000053477">
    <property type="component" value="Unassembled WGS sequence"/>
</dbReference>
<dbReference type="Pfam" id="PF13359">
    <property type="entry name" value="DDE_Tnp_4"/>
    <property type="match status" value="1"/>
</dbReference>
<accession>A0A0H2RWE7</accession>
<dbReference type="GO" id="GO:0046872">
    <property type="term" value="F:metal ion binding"/>
    <property type="evidence" value="ECO:0007669"/>
    <property type="project" value="UniProtKB-KW"/>
</dbReference>
<protein>
    <recommendedName>
        <fullName evidence="3">DDE Tnp4 domain-containing protein</fullName>
    </recommendedName>
</protein>
<dbReference type="STRING" id="27342.A0A0H2RWE7"/>
<proteinExistence type="predicted"/>
<organism evidence="4 5">
    <name type="scientific">Schizopora paradoxa</name>
    <dbReference type="NCBI Taxonomy" id="27342"/>
    <lineage>
        <taxon>Eukaryota</taxon>
        <taxon>Fungi</taxon>
        <taxon>Dikarya</taxon>
        <taxon>Basidiomycota</taxon>
        <taxon>Agaricomycotina</taxon>
        <taxon>Agaricomycetes</taxon>
        <taxon>Hymenochaetales</taxon>
        <taxon>Schizoporaceae</taxon>
        <taxon>Schizopora</taxon>
    </lineage>
</organism>
<dbReference type="InterPro" id="IPR027806">
    <property type="entry name" value="HARBI1_dom"/>
</dbReference>
<sequence length="380" mass="43620">MREPISLPLVNTSSLLSTILTCYRARKHAFAYAAFQEYTRFERARRRERIVPRAKIAGRRISEERLYALSDEDCLSRFRMTADEIMDVITAMDIPDVVKTSEGHVFEGLEAFCLILARFRTAGDISELTRQYNRSSTAISFAINQLVQEIDDNWAHLLHFDREGVLCPENLREFARAVHEHGSPVETVWGFLDTTHRRTCRPSLYQQQAYNGHKKNHGLKFQAVVAPNGLFVHLSQPFEGRRADPGILRDTGLMDLCSQHAFAEIDGIRRPLQLYGDAAYGLSDFILSPFCDPEQRSPEELEWNRAMGLVRIDVEHGFGIISQTWPFLNAGWKMKLYTSPVGRYYRVGVLLSNALNCLRPNQVSRAFNLPPPDLFDYFHY</sequence>
<dbReference type="PANTHER" id="PTHR34615:SF1">
    <property type="entry name" value="PX DOMAIN-CONTAINING PROTEIN"/>
    <property type="match status" value="1"/>
</dbReference>